<sequence>MDEEQQGKTHGADAAALGFYYQAFFALETLVAQSADNAAVAVERLDDVELSADGHTLLYQLKHSISATPPPITLKARALWRTVKVWADILPTLTLADTTLHLVAVGGIPMDSPLQALTNLDTDRTVLVEAMVEEAQRVVDARAEAKAKKTTPPYADRADGCETFLTLSETERLNLIRRALIQQNSPTIDEIEGRVSGHLKLLPVEQRPFVAKRLIEWWDRQIVYSLCGKRERSVTRGELQAQIMSIVGDLEESKLLPEFETASPPEDYQPDGMLARQIRLVEGKKSDLSKAIREEWKAREQRSRWLNANPAMAAMINDYDIVLQEHWSDHHTQMVEECAAVEDKKKCESGLKLLRWTHEQAPMVVRAIAEGWTAPYYVRGSYQVLAINLKVGWHPEFADLLIGDK</sequence>
<protein>
    <recommendedName>
        <fullName evidence="1">ABC-three component systems C-terminal domain-containing protein</fullName>
    </recommendedName>
</protein>
<evidence type="ECO:0000313" key="3">
    <source>
        <dbReference type="Proteomes" id="UP000326202"/>
    </source>
</evidence>
<dbReference type="InterPro" id="IPR046913">
    <property type="entry name" value="ABC-3C_CTD7"/>
</dbReference>
<proteinExistence type="predicted"/>
<dbReference type="OrthoDB" id="2786695at2"/>
<name>A0A5J6MKH4_9PROT</name>
<evidence type="ECO:0000313" key="2">
    <source>
        <dbReference type="EMBL" id="QEX17998.1"/>
    </source>
</evidence>
<dbReference type="KEGG" id="htq:FRZ44_33020"/>
<evidence type="ECO:0000259" key="1">
    <source>
        <dbReference type="Pfam" id="PF20283"/>
    </source>
</evidence>
<dbReference type="RefSeq" id="WP_151178203.1">
    <property type="nucleotide sequence ID" value="NZ_CP042906.1"/>
</dbReference>
<gene>
    <name evidence="2" type="ORF">FRZ44_33020</name>
</gene>
<keyword evidence="3" id="KW-1185">Reference proteome</keyword>
<dbReference type="AlphaFoldDB" id="A0A5J6MKH4"/>
<feature type="domain" description="ABC-three component systems C-terminal" evidence="1">
    <location>
        <begin position="275"/>
        <end position="401"/>
    </location>
</feature>
<dbReference type="EMBL" id="CP042906">
    <property type="protein sequence ID" value="QEX17998.1"/>
    <property type="molecule type" value="Genomic_DNA"/>
</dbReference>
<organism evidence="2 3">
    <name type="scientific">Hypericibacter terrae</name>
    <dbReference type="NCBI Taxonomy" id="2602015"/>
    <lineage>
        <taxon>Bacteria</taxon>
        <taxon>Pseudomonadati</taxon>
        <taxon>Pseudomonadota</taxon>
        <taxon>Alphaproteobacteria</taxon>
        <taxon>Rhodospirillales</taxon>
        <taxon>Dongiaceae</taxon>
        <taxon>Hypericibacter</taxon>
    </lineage>
</organism>
<reference evidence="2 3" key="1">
    <citation type="submission" date="2019-08" db="EMBL/GenBank/DDBJ databases">
        <title>Hyperibacter terrae gen. nov., sp. nov. and Hyperibacter viscosus sp. nov., two new members in the family Rhodospirillaceae isolated from the rhizosphere of Hypericum perforatum.</title>
        <authorList>
            <person name="Noviana Z."/>
        </authorList>
    </citation>
    <scope>NUCLEOTIDE SEQUENCE [LARGE SCALE GENOMIC DNA]</scope>
    <source>
        <strain evidence="2 3">R5913</strain>
    </source>
</reference>
<accession>A0A5J6MKH4</accession>
<dbReference type="Proteomes" id="UP000326202">
    <property type="component" value="Chromosome"/>
</dbReference>
<dbReference type="Pfam" id="PF20283">
    <property type="entry name" value="CTD7"/>
    <property type="match status" value="1"/>
</dbReference>